<dbReference type="PROSITE" id="PS51257">
    <property type="entry name" value="PROKAR_LIPOPROTEIN"/>
    <property type="match status" value="1"/>
</dbReference>
<proteinExistence type="predicted"/>
<evidence type="ECO:0000313" key="3">
    <source>
        <dbReference type="Proteomes" id="UP000824162"/>
    </source>
</evidence>
<comment type="caution">
    <text evidence="2">The sequence shown here is derived from an EMBL/GenBank/DDBJ whole genome shotgun (WGS) entry which is preliminary data.</text>
</comment>
<protein>
    <submittedName>
        <fullName evidence="2">Uncharacterized protein</fullName>
    </submittedName>
</protein>
<evidence type="ECO:0000313" key="2">
    <source>
        <dbReference type="EMBL" id="HIV85828.1"/>
    </source>
</evidence>
<organism evidence="2 3">
    <name type="scientific">Candidatus Monoglobus merdigallinarum</name>
    <dbReference type="NCBI Taxonomy" id="2838698"/>
    <lineage>
        <taxon>Bacteria</taxon>
        <taxon>Bacillati</taxon>
        <taxon>Bacillota</taxon>
        <taxon>Clostridia</taxon>
        <taxon>Monoglobales</taxon>
        <taxon>Monoglobaceae</taxon>
        <taxon>Monoglobus</taxon>
    </lineage>
</organism>
<reference evidence="2" key="1">
    <citation type="journal article" date="2021" name="PeerJ">
        <title>Extensive microbial diversity within the chicken gut microbiome revealed by metagenomics and culture.</title>
        <authorList>
            <person name="Gilroy R."/>
            <person name="Ravi A."/>
            <person name="Getino M."/>
            <person name="Pursley I."/>
            <person name="Horton D.L."/>
            <person name="Alikhan N.F."/>
            <person name="Baker D."/>
            <person name="Gharbi K."/>
            <person name="Hall N."/>
            <person name="Watson M."/>
            <person name="Adriaenssens E.M."/>
            <person name="Foster-Nyarko E."/>
            <person name="Jarju S."/>
            <person name="Secka A."/>
            <person name="Antonio M."/>
            <person name="Oren A."/>
            <person name="Chaudhuri R.R."/>
            <person name="La Ragione R."/>
            <person name="Hildebrand F."/>
            <person name="Pallen M.J."/>
        </authorList>
    </citation>
    <scope>NUCLEOTIDE SEQUENCE</scope>
    <source>
        <strain evidence="2">5790</strain>
    </source>
</reference>
<evidence type="ECO:0000256" key="1">
    <source>
        <dbReference type="SAM" id="MobiDB-lite"/>
    </source>
</evidence>
<feature type="compositionally biased region" description="Low complexity" evidence="1">
    <location>
        <begin position="146"/>
        <end position="157"/>
    </location>
</feature>
<reference evidence="2" key="2">
    <citation type="submission" date="2021-04" db="EMBL/GenBank/DDBJ databases">
        <authorList>
            <person name="Gilroy R."/>
        </authorList>
    </citation>
    <scope>NUCLEOTIDE SEQUENCE</scope>
    <source>
        <strain evidence="2">5790</strain>
    </source>
</reference>
<feature type="region of interest" description="Disordered" evidence="1">
    <location>
        <begin position="138"/>
        <end position="157"/>
    </location>
</feature>
<accession>A0A9D1PQV9</accession>
<name>A0A9D1PQV9_9FIRM</name>
<sequence length="157" mass="16991">MRYSNKRLRFTALILCITILIGCMPVLGFASSDSGEPIMLEYVYPEDGDNMFSIATQSAAVSESGKYTVVVVRSGQAADTASVELKTVDISAVYGEDYVISVGSSPTDITETDGTLLEQAADYEEQSTRYAELEEQVEEIEETAAEAEAVTAETETE</sequence>
<gene>
    <name evidence="2" type="ORF">H9900_03350</name>
</gene>
<dbReference type="EMBL" id="DXIJ01000065">
    <property type="protein sequence ID" value="HIV85828.1"/>
    <property type="molecule type" value="Genomic_DNA"/>
</dbReference>
<dbReference type="Gene3D" id="2.60.40.2030">
    <property type="match status" value="1"/>
</dbReference>
<dbReference type="InterPro" id="IPR038081">
    <property type="entry name" value="CalX-like_sf"/>
</dbReference>
<dbReference type="SUPFAM" id="SSF141072">
    <property type="entry name" value="CalX-like"/>
    <property type="match status" value="1"/>
</dbReference>
<dbReference type="AlphaFoldDB" id="A0A9D1PQV9"/>
<dbReference type="Proteomes" id="UP000824162">
    <property type="component" value="Unassembled WGS sequence"/>
</dbReference>